<gene>
    <name evidence="1" type="ORF">L210DRAFT_939411</name>
</gene>
<dbReference type="EMBL" id="WHUW01000003">
    <property type="protein sequence ID" value="KAF8449003.1"/>
    <property type="molecule type" value="Genomic_DNA"/>
</dbReference>
<reference evidence="1" key="1">
    <citation type="submission" date="2019-10" db="EMBL/GenBank/DDBJ databases">
        <authorList>
            <consortium name="DOE Joint Genome Institute"/>
            <person name="Kuo A."/>
            <person name="Miyauchi S."/>
            <person name="Kiss E."/>
            <person name="Drula E."/>
            <person name="Kohler A."/>
            <person name="Sanchez-Garcia M."/>
            <person name="Andreopoulos B."/>
            <person name="Barry K.W."/>
            <person name="Bonito G."/>
            <person name="Buee M."/>
            <person name="Carver A."/>
            <person name="Chen C."/>
            <person name="Cichocki N."/>
            <person name="Clum A."/>
            <person name="Culley D."/>
            <person name="Crous P.W."/>
            <person name="Fauchery L."/>
            <person name="Girlanda M."/>
            <person name="Hayes R."/>
            <person name="Keri Z."/>
            <person name="LaButti K."/>
            <person name="Lipzen A."/>
            <person name="Lombard V."/>
            <person name="Magnuson J."/>
            <person name="Maillard F."/>
            <person name="Morin E."/>
            <person name="Murat C."/>
            <person name="Nolan M."/>
            <person name="Ohm R."/>
            <person name="Pangilinan J."/>
            <person name="Pereira M."/>
            <person name="Perotto S."/>
            <person name="Peter M."/>
            <person name="Riley R."/>
            <person name="Sitrit Y."/>
            <person name="Stielow B."/>
            <person name="Szollosi G."/>
            <person name="Zifcakova L."/>
            <person name="Stursova M."/>
            <person name="Spatafora J.W."/>
            <person name="Tedersoo L."/>
            <person name="Vaario L.-M."/>
            <person name="Yamada A."/>
            <person name="Yan M."/>
            <person name="Wang P."/>
            <person name="Xu J."/>
            <person name="Bruns T."/>
            <person name="Baldrian P."/>
            <person name="Vilgalys R."/>
            <person name="Henrissat B."/>
            <person name="Grigoriev I.V."/>
            <person name="Hibbett D."/>
            <person name="Nagy L.G."/>
            <person name="Martin F.M."/>
        </authorList>
    </citation>
    <scope>NUCLEOTIDE SEQUENCE</scope>
    <source>
        <strain evidence="1">BED1</strain>
    </source>
</reference>
<comment type="caution">
    <text evidence="1">The sequence shown here is derived from an EMBL/GenBank/DDBJ whole genome shotgun (WGS) entry which is preliminary data.</text>
</comment>
<reference evidence="1" key="2">
    <citation type="journal article" date="2020" name="Nat. Commun.">
        <title>Large-scale genome sequencing of mycorrhizal fungi provides insights into the early evolution of symbiotic traits.</title>
        <authorList>
            <person name="Miyauchi S."/>
            <person name="Kiss E."/>
            <person name="Kuo A."/>
            <person name="Drula E."/>
            <person name="Kohler A."/>
            <person name="Sanchez-Garcia M."/>
            <person name="Morin E."/>
            <person name="Andreopoulos B."/>
            <person name="Barry K.W."/>
            <person name="Bonito G."/>
            <person name="Buee M."/>
            <person name="Carver A."/>
            <person name="Chen C."/>
            <person name="Cichocki N."/>
            <person name="Clum A."/>
            <person name="Culley D."/>
            <person name="Crous P.W."/>
            <person name="Fauchery L."/>
            <person name="Girlanda M."/>
            <person name="Hayes R.D."/>
            <person name="Keri Z."/>
            <person name="LaButti K."/>
            <person name="Lipzen A."/>
            <person name="Lombard V."/>
            <person name="Magnuson J."/>
            <person name="Maillard F."/>
            <person name="Murat C."/>
            <person name="Nolan M."/>
            <person name="Ohm R.A."/>
            <person name="Pangilinan J."/>
            <person name="Pereira M.F."/>
            <person name="Perotto S."/>
            <person name="Peter M."/>
            <person name="Pfister S."/>
            <person name="Riley R."/>
            <person name="Sitrit Y."/>
            <person name="Stielow J.B."/>
            <person name="Szollosi G."/>
            <person name="Zifcakova L."/>
            <person name="Stursova M."/>
            <person name="Spatafora J.W."/>
            <person name="Tedersoo L."/>
            <person name="Vaario L.M."/>
            <person name="Yamada A."/>
            <person name="Yan M."/>
            <person name="Wang P."/>
            <person name="Xu J."/>
            <person name="Bruns T."/>
            <person name="Baldrian P."/>
            <person name="Vilgalys R."/>
            <person name="Dunand C."/>
            <person name="Henrissat B."/>
            <person name="Grigoriev I.V."/>
            <person name="Hibbett D."/>
            <person name="Nagy L.G."/>
            <person name="Martin F.M."/>
        </authorList>
    </citation>
    <scope>NUCLEOTIDE SEQUENCE</scope>
    <source>
        <strain evidence="1">BED1</strain>
    </source>
</reference>
<dbReference type="InterPro" id="IPR051055">
    <property type="entry name" value="PIF1_helicase"/>
</dbReference>
<dbReference type="PANTHER" id="PTHR47642">
    <property type="entry name" value="ATP-DEPENDENT DNA HELICASE"/>
    <property type="match status" value="1"/>
</dbReference>
<dbReference type="CDD" id="cd18809">
    <property type="entry name" value="SF1_C_RecD"/>
    <property type="match status" value="1"/>
</dbReference>
<dbReference type="SUPFAM" id="SSF52540">
    <property type="entry name" value="P-loop containing nucleoside triphosphate hydrolases"/>
    <property type="match status" value="1"/>
</dbReference>
<keyword evidence="2" id="KW-1185">Reference proteome</keyword>
<dbReference type="PANTHER" id="PTHR47642:SF5">
    <property type="entry name" value="ATP-DEPENDENT DNA HELICASE"/>
    <property type="match status" value="1"/>
</dbReference>
<organism evidence="1 2">
    <name type="scientific">Boletus edulis BED1</name>
    <dbReference type="NCBI Taxonomy" id="1328754"/>
    <lineage>
        <taxon>Eukaryota</taxon>
        <taxon>Fungi</taxon>
        <taxon>Dikarya</taxon>
        <taxon>Basidiomycota</taxon>
        <taxon>Agaricomycotina</taxon>
        <taxon>Agaricomycetes</taxon>
        <taxon>Agaricomycetidae</taxon>
        <taxon>Boletales</taxon>
        <taxon>Boletineae</taxon>
        <taxon>Boletaceae</taxon>
        <taxon>Boletoideae</taxon>
        <taxon>Boletus</taxon>
    </lineage>
</organism>
<dbReference type="InterPro" id="IPR027417">
    <property type="entry name" value="P-loop_NTPase"/>
</dbReference>
<proteinExistence type="predicted"/>
<sequence length="82" mass="9276">MKREVLVTPENWKVELPSGEIQVSRTQLPLILAWAMSIHKSQGQTLERVKVDLGRVFEKACRSSLRSSIPCNYLGRPSSPQL</sequence>
<name>A0AAD4C521_BOLED</name>
<protein>
    <submittedName>
        <fullName evidence="1">Uncharacterized protein</fullName>
    </submittedName>
</protein>
<dbReference type="AlphaFoldDB" id="A0AAD4C521"/>
<accession>A0AAD4C521</accession>
<dbReference type="Proteomes" id="UP001194468">
    <property type="component" value="Unassembled WGS sequence"/>
</dbReference>
<evidence type="ECO:0000313" key="2">
    <source>
        <dbReference type="Proteomes" id="UP001194468"/>
    </source>
</evidence>
<evidence type="ECO:0000313" key="1">
    <source>
        <dbReference type="EMBL" id="KAF8449003.1"/>
    </source>
</evidence>